<evidence type="ECO:0000256" key="12">
    <source>
        <dbReference type="RuleBase" id="RU004019"/>
    </source>
</evidence>
<dbReference type="FunFam" id="2.60.40.10:FF:000111">
    <property type="entry name" value="Myosin-binding protein C, slow type"/>
    <property type="match status" value="1"/>
</dbReference>
<dbReference type="SMART" id="SM00408">
    <property type="entry name" value="IGc2"/>
    <property type="match status" value="6"/>
</dbReference>
<feature type="region of interest" description="Disordered" evidence="14">
    <location>
        <begin position="156"/>
        <end position="195"/>
    </location>
</feature>
<dbReference type="GO" id="GO:0043565">
    <property type="term" value="F:sequence-specific DNA binding"/>
    <property type="evidence" value="ECO:0007669"/>
    <property type="project" value="InterPro"/>
</dbReference>
<dbReference type="SMART" id="SM00060">
    <property type="entry name" value="FN3"/>
    <property type="match status" value="3"/>
</dbReference>
<accession>A0A8J7TIY8</accession>
<feature type="domain" description="Ig-like" evidence="16">
    <location>
        <begin position="725"/>
        <end position="787"/>
    </location>
</feature>
<evidence type="ECO:0000256" key="3">
    <source>
        <dbReference type="ARBA" id="ARBA00022737"/>
    </source>
</evidence>
<dbReference type="SUPFAM" id="SSF49265">
    <property type="entry name" value="Fibronectin type III"/>
    <property type="match status" value="2"/>
</dbReference>
<dbReference type="Pfam" id="PF00178">
    <property type="entry name" value="Ets"/>
    <property type="match status" value="1"/>
</dbReference>
<proteinExistence type="inferred from homology"/>
<gene>
    <name evidence="18" type="primary">Mybpc3</name>
    <name evidence="18" type="ORF">GTO95_0005825</name>
</gene>
<dbReference type="SMART" id="SM00409">
    <property type="entry name" value="IG"/>
    <property type="match status" value="8"/>
</dbReference>
<dbReference type="FunFam" id="1.10.10.10:FF:000191">
    <property type="entry name" value="Transcription factor PU.1"/>
    <property type="match status" value="1"/>
</dbReference>
<keyword evidence="19" id="KW-1185">Reference proteome</keyword>
<keyword evidence="13" id="KW-0175">Coiled coil</keyword>
<dbReference type="InterPro" id="IPR003599">
    <property type="entry name" value="Ig_sub"/>
</dbReference>
<dbReference type="PROSITE" id="PS00345">
    <property type="entry name" value="ETS_DOMAIN_1"/>
    <property type="match status" value="1"/>
</dbReference>
<feature type="region of interest" description="Disordered" evidence="14">
    <location>
        <begin position="422"/>
        <end position="451"/>
    </location>
</feature>
<evidence type="ECO:0000259" key="15">
    <source>
        <dbReference type="PROSITE" id="PS50061"/>
    </source>
</evidence>
<comment type="similarity">
    <text evidence="1 12">Belongs to the ETS family.</text>
</comment>
<dbReference type="Pfam" id="PF07679">
    <property type="entry name" value="I-set"/>
    <property type="match status" value="7"/>
</dbReference>
<dbReference type="PROSITE" id="PS50835">
    <property type="entry name" value="IG_LIKE"/>
    <property type="match status" value="4"/>
</dbReference>
<dbReference type="FunFam" id="2.60.40.10:FF:000085">
    <property type="entry name" value="Myosin-binding protein C, slow type"/>
    <property type="match status" value="1"/>
</dbReference>
<evidence type="ECO:0000256" key="8">
    <source>
        <dbReference type="ARBA" id="ARBA00038352"/>
    </source>
</evidence>
<evidence type="ECO:0000256" key="10">
    <source>
        <dbReference type="ARBA" id="ARBA00071968"/>
    </source>
</evidence>
<feature type="non-terminal residue" evidence="18">
    <location>
        <position position="1"/>
    </location>
</feature>
<dbReference type="Pfam" id="PF18362">
    <property type="entry name" value="THB"/>
    <property type="match status" value="1"/>
</dbReference>
<evidence type="ECO:0000256" key="1">
    <source>
        <dbReference type="ARBA" id="ARBA00005562"/>
    </source>
</evidence>
<evidence type="ECO:0000256" key="9">
    <source>
        <dbReference type="ARBA" id="ARBA00060255"/>
    </source>
</evidence>
<dbReference type="InterPro" id="IPR050964">
    <property type="entry name" value="Striated_Muscle_Regulatory"/>
</dbReference>
<dbReference type="FunFam" id="2.60.40.10:FF:000326">
    <property type="entry name" value="Myosin-binding protein C, cardiac-type"/>
    <property type="match status" value="1"/>
</dbReference>
<dbReference type="CDD" id="cd05748">
    <property type="entry name" value="Ig_Titin_like"/>
    <property type="match status" value="1"/>
</dbReference>
<feature type="domain" description="Fibronectin type-III" evidence="17">
    <location>
        <begin position="1240"/>
        <end position="1333"/>
    </location>
</feature>
<organism evidence="18 19">
    <name type="scientific">Atractosteus spatula</name>
    <name type="common">Alligator gar</name>
    <name type="synonym">Lepisosteus spatula</name>
    <dbReference type="NCBI Taxonomy" id="7917"/>
    <lineage>
        <taxon>Eukaryota</taxon>
        <taxon>Metazoa</taxon>
        <taxon>Chordata</taxon>
        <taxon>Craniata</taxon>
        <taxon>Vertebrata</taxon>
        <taxon>Euteleostomi</taxon>
        <taxon>Actinopterygii</taxon>
        <taxon>Neopterygii</taxon>
        <taxon>Holostei</taxon>
        <taxon>Semionotiformes</taxon>
        <taxon>Lepisosteidae</taxon>
        <taxon>Atractosteus</taxon>
    </lineage>
</organism>
<dbReference type="InterPro" id="IPR036388">
    <property type="entry name" value="WH-like_DNA-bd_sf"/>
</dbReference>
<evidence type="ECO:0000313" key="19">
    <source>
        <dbReference type="Proteomes" id="UP000736164"/>
    </source>
</evidence>
<comment type="similarity">
    <text evidence="8">Belongs to the immunoglobulin superfamily. MyBP family.</text>
</comment>
<dbReference type="InterPro" id="IPR000418">
    <property type="entry name" value="Ets_dom"/>
</dbReference>
<feature type="domain" description="Fibronectin type-III" evidence="17">
    <location>
        <begin position="1434"/>
        <end position="1529"/>
    </location>
</feature>
<reference evidence="18" key="1">
    <citation type="journal article" date="2021" name="Cell">
        <title>Tracing the genetic footprints of vertebrate landing in non-teleost ray-finned fishes.</title>
        <authorList>
            <person name="Bi X."/>
            <person name="Wang K."/>
            <person name="Yang L."/>
            <person name="Pan H."/>
            <person name="Jiang H."/>
            <person name="Wei Q."/>
            <person name="Fang M."/>
            <person name="Yu H."/>
            <person name="Zhu C."/>
            <person name="Cai Y."/>
            <person name="He Y."/>
            <person name="Gan X."/>
            <person name="Zeng H."/>
            <person name="Yu D."/>
            <person name="Zhu Y."/>
            <person name="Jiang H."/>
            <person name="Qiu Q."/>
            <person name="Yang H."/>
            <person name="Zhang Y.E."/>
            <person name="Wang W."/>
            <person name="Zhu M."/>
            <person name="He S."/>
            <person name="Zhang G."/>
        </authorList>
    </citation>
    <scope>NUCLEOTIDE SEQUENCE</scope>
    <source>
        <strain evidence="18">Allg_001</strain>
    </source>
</reference>
<dbReference type="InterPro" id="IPR013098">
    <property type="entry name" value="Ig_I-set"/>
</dbReference>
<dbReference type="GO" id="GO:0055010">
    <property type="term" value="P:ventricular cardiac muscle tissue morphogenesis"/>
    <property type="evidence" value="ECO:0007669"/>
    <property type="project" value="TreeGrafter"/>
</dbReference>
<dbReference type="SUPFAM" id="SSF46785">
    <property type="entry name" value="Winged helix' DNA-binding domain"/>
    <property type="match status" value="1"/>
</dbReference>
<dbReference type="InterPro" id="IPR040849">
    <property type="entry name" value="MyBP-C_THB"/>
</dbReference>
<dbReference type="FunFam" id="2.60.40.10:FF:000081">
    <property type="entry name" value="Myosin-binding protein C, slow type"/>
    <property type="match status" value="1"/>
</dbReference>
<dbReference type="FunFam" id="2.60.40.10:FF:000070">
    <property type="entry name" value="Myosin-binding protein C, slow type"/>
    <property type="match status" value="1"/>
</dbReference>
<dbReference type="FunFam" id="2.60.40.10:FF:000557">
    <property type="entry name" value="Myosin binding protein Ha"/>
    <property type="match status" value="1"/>
</dbReference>
<dbReference type="SUPFAM" id="SSF48726">
    <property type="entry name" value="Immunoglobulin"/>
    <property type="match status" value="8"/>
</dbReference>
<dbReference type="GO" id="GO:0003779">
    <property type="term" value="F:actin binding"/>
    <property type="evidence" value="ECO:0007669"/>
    <property type="project" value="UniProtKB-KW"/>
</dbReference>
<dbReference type="Gene3D" id="2.60.40.10">
    <property type="entry name" value="Immunoglobulins"/>
    <property type="match status" value="11"/>
</dbReference>
<name>A0A8J7TIY8_ATRSP</name>
<dbReference type="CDD" id="cd00063">
    <property type="entry name" value="FN3"/>
    <property type="match status" value="3"/>
</dbReference>
<evidence type="ECO:0000259" key="16">
    <source>
        <dbReference type="PROSITE" id="PS50835"/>
    </source>
</evidence>
<sequence>MSRNDSRCLVCRRLGTRVTSSPSSGQRKAAGCDERQEHYWDYHHHPIHPSEFEGFPENHFTELQSVQPFPVQPFARYGEIEPVHSIDPGLSSTHLTISPQLRRGSILMEFVSHALVKGDSRARAVSLPRRTARWTFPPLWALPQLMQYMQRRYPYTSPAQRSSDEEDMERRSPPFEVSDGEADLADHLPCPTSGEPGNKKKIRLYQFLLDLLRNGDMKDSIWWVDKEKGTFQFSSKHKEALANRWGVQKGNRKKMTYQKMARALRNYGKTGEVKKVKKKLTYQFSGESPGVHNAEQGTEPSWWMAERLKKTFPNNTTELGDHHASAMVAVTASALTKKPKGAEAVVGGSVVFEAKTEKKETKVKWQKNSVDIVENDKYVITADGNKHSLTVKNVTKEDELVYAVIAGSSKVKFELKVKDQEKADEGAAISPPAPEHPAQEGSEPEEALHKSLPESKVEHKWVLPDSQQPDTRQDLTGLFLEKPQSGEVTVGENITFTAKVGSANLLKKPTVKWFKGKWMDLASKAGKHLQLKEIYDRNLKVYTFEMHIIGAKANYAGGYRCEVSSRDKFDSCNFELIVHEARTVEEVDIRAAFRRTSIGPGGKRKSGPGGSSCDGGEEAGELDFSALLKKSSFLKASNRDLVTLKDRKTTEVMLYVFAKAVQVNAQPEIDVWDILRKAPPTEYEKIAFQYGITDLRGMLKRLKKMKKEEKKSAAFLKKLDPAYQVEKGHKIKLVTEVANPDAEVKWLKNGQEIHPTGRYIFENIGNKRILTINHCSLADDAAYACVIGDEKCVTELFVKEPPVLILRPLEDQMAMKGDRVEFECEVSEEGAHVKWEKDGVELTREETFKYRFKKDGRKHYLIINEATKEDIGHYRAKTNGGESVAELMVQEKELEVYQNIADLTVKAKDQAVFKCEVSDENVKGIWYKNGVEVTADQRIHITHIGRIHKLTIDDVKPEDEGDYTFVPEGYAFNLSAKLNFLEVKIDYVPRQDPPKIHLDCVGHLPETTIIVVAGNKLRLDVPISGDPAPTVVWTKADKGKSRKSKGDESAGVEFSADLMKDGEPPRCSAADSRRAVSCAAGQVISDSDGRVHVESCRDHCTFTIEGAERQDEGVYTVVVRNPAGEDTADIAVKVVDVPDPPEAPTIISVGEDSCVVQWEPPKFDGGQPILGYVLERKKKKSYRWMRLNFDLHKELTYEAKRMIEGVAYELRVYAVNAIGMSRHSPASQPFVPVAPTSEPTGLAIDDISDTTISLKWRPPERLGSAGLDGYIVEYCKEGSDEWVPAFEGLTERTSVIIRDLPTGEKMQFRVRAVNVAGSSAPATLSQPVTIREIMQRPKIWIPRSLRQTLIKKVGETVNIVIPFQGKPRPKVTWTKDDQALDPKQVSVRNSDTDTILFIRRADRKDSGKYELQVQIENMEDKATINIQVVDKPGPPQNLKITDVWGFNVALEWKPPKDNGNMEITGYTIQKADKKTMEWFTVYEQYRRTNCVVSDLIMGNEYVFRVFTANLCGLSEQPCVSKDSAYIQKTGRSLLIIIRRPSPCTGILGWSGIVYKPPVYKEHDFTEAPNNLVRLKLNSPAGADSHLLVIVLKINPSPLPQPKVTWYKNKMDISNEPKYRMFSKQGVLTLEIRKPCPFDGGVYTCKAVNERGEAVVECKLEVRGQ</sequence>
<dbReference type="InterPro" id="IPR007110">
    <property type="entry name" value="Ig-like_dom"/>
</dbReference>
<dbReference type="Proteomes" id="UP000736164">
    <property type="component" value="Unassembled WGS sequence"/>
</dbReference>
<feature type="domain" description="Ig-like" evidence="16">
    <location>
        <begin position="801"/>
        <end position="895"/>
    </location>
</feature>
<dbReference type="FunFam" id="2.60.40.10:FF:000031">
    <property type="entry name" value="Myosin-binding protein C, slow type"/>
    <property type="match status" value="1"/>
</dbReference>
<evidence type="ECO:0000256" key="13">
    <source>
        <dbReference type="SAM" id="Coils"/>
    </source>
</evidence>
<dbReference type="GO" id="GO:0007155">
    <property type="term" value="P:cell adhesion"/>
    <property type="evidence" value="ECO:0007669"/>
    <property type="project" value="UniProtKB-KW"/>
</dbReference>
<keyword evidence="2" id="KW-0787">Thick filament</keyword>
<dbReference type="GO" id="GO:0003700">
    <property type="term" value="F:DNA-binding transcription factor activity"/>
    <property type="evidence" value="ECO:0007669"/>
    <property type="project" value="InterPro"/>
</dbReference>
<keyword evidence="5" id="KW-0514">Muscle protein</keyword>
<dbReference type="InterPro" id="IPR036179">
    <property type="entry name" value="Ig-like_dom_sf"/>
</dbReference>
<keyword evidence="7" id="KW-0393">Immunoglobulin domain</keyword>
<dbReference type="InterPro" id="IPR003598">
    <property type="entry name" value="Ig_sub2"/>
</dbReference>
<evidence type="ECO:0000256" key="4">
    <source>
        <dbReference type="ARBA" id="ARBA00022889"/>
    </source>
</evidence>
<keyword evidence="12" id="KW-0238">DNA-binding</keyword>
<keyword evidence="3" id="KW-0677">Repeat</keyword>
<dbReference type="InterPro" id="IPR036116">
    <property type="entry name" value="FN3_sf"/>
</dbReference>
<dbReference type="PROSITE" id="PS00346">
    <property type="entry name" value="ETS_DOMAIN_2"/>
    <property type="match status" value="1"/>
</dbReference>
<keyword evidence="12" id="KW-0539">Nucleus</keyword>
<feature type="domain" description="ETS" evidence="15">
    <location>
        <begin position="202"/>
        <end position="285"/>
    </location>
</feature>
<evidence type="ECO:0000313" key="18">
    <source>
        <dbReference type="EMBL" id="MBN3325008.1"/>
    </source>
</evidence>
<feature type="domain" description="Fibronectin type-III" evidence="17">
    <location>
        <begin position="1140"/>
        <end position="1239"/>
    </location>
</feature>
<dbReference type="InterPro" id="IPR003961">
    <property type="entry name" value="FN3_dom"/>
</dbReference>
<feature type="domain" description="Ig-like" evidence="16">
    <location>
        <begin position="1337"/>
        <end position="1425"/>
    </location>
</feature>
<dbReference type="PANTHER" id="PTHR13817:SF20">
    <property type="entry name" value="MYOSIN-BINDING PROTEIN C, CARDIAC-TYPE"/>
    <property type="match status" value="1"/>
</dbReference>
<feature type="non-terminal residue" evidence="18">
    <location>
        <position position="1664"/>
    </location>
</feature>
<dbReference type="GO" id="GO:0031430">
    <property type="term" value="C:M band"/>
    <property type="evidence" value="ECO:0007669"/>
    <property type="project" value="TreeGrafter"/>
</dbReference>
<dbReference type="GO" id="GO:0032036">
    <property type="term" value="F:myosin heavy chain binding"/>
    <property type="evidence" value="ECO:0007669"/>
    <property type="project" value="TreeGrafter"/>
</dbReference>
<dbReference type="PROSITE" id="PS50853">
    <property type="entry name" value="FN3"/>
    <property type="match status" value="3"/>
</dbReference>
<keyword evidence="6" id="KW-0009">Actin-binding</keyword>
<evidence type="ECO:0000256" key="14">
    <source>
        <dbReference type="SAM" id="MobiDB-lite"/>
    </source>
</evidence>
<dbReference type="GO" id="GO:0045214">
    <property type="term" value="P:sarcomere organization"/>
    <property type="evidence" value="ECO:0007669"/>
    <property type="project" value="TreeGrafter"/>
</dbReference>
<dbReference type="GO" id="GO:0032982">
    <property type="term" value="C:myosin filament"/>
    <property type="evidence" value="ECO:0007669"/>
    <property type="project" value="UniProtKB-KW"/>
</dbReference>
<dbReference type="SMART" id="SM00413">
    <property type="entry name" value="ETS"/>
    <property type="match status" value="1"/>
</dbReference>
<evidence type="ECO:0000256" key="2">
    <source>
        <dbReference type="ARBA" id="ARBA00022433"/>
    </source>
</evidence>
<comment type="function">
    <text evidence="9">Binds to myosin; probably involved in interaction with thick myofilaments in the A-band.</text>
</comment>
<dbReference type="CDD" id="cd00096">
    <property type="entry name" value="Ig"/>
    <property type="match status" value="2"/>
</dbReference>
<dbReference type="FunFam" id="2.60.40.10:FF:000062">
    <property type="entry name" value="Myosin-binding protein C, slow type"/>
    <property type="match status" value="1"/>
</dbReference>
<feature type="domain" description="Ig-like" evidence="16">
    <location>
        <begin position="1556"/>
        <end position="1660"/>
    </location>
</feature>
<dbReference type="Pfam" id="PF00041">
    <property type="entry name" value="fn3"/>
    <property type="match status" value="3"/>
</dbReference>
<evidence type="ECO:0000256" key="7">
    <source>
        <dbReference type="ARBA" id="ARBA00023319"/>
    </source>
</evidence>
<evidence type="ECO:0000256" key="6">
    <source>
        <dbReference type="ARBA" id="ARBA00023203"/>
    </source>
</evidence>
<dbReference type="PANTHER" id="PTHR13817">
    <property type="entry name" value="TITIN"/>
    <property type="match status" value="1"/>
</dbReference>
<protein>
    <recommendedName>
        <fullName evidence="10">Myosin-binding protein H</fullName>
    </recommendedName>
    <alternativeName>
        <fullName evidence="11">H-protein</fullName>
    </alternativeName>
</protein>
<dbReference type="FunFam" id="2.60.40.10:FF:000225">
    <property type="entry name" value="Myosin-binding protein C, cardiac-type"/>
    <property type="match status" value="1"/>
</dbReference>
<evidence type="ECO:0000259" key="17">
    <source>
        <dbReference type="PROSITE" id="PS50853"/>
    </source>
</evidence>
<keyword evidence="4" id="KW-0130">Cell adhesion</keyword>
<evidence type="ECO:0000256" key="11">
    <source>
        <dbReference type="ARBA" id="ARBA00078133"/>
    </source>
</evidence>
<dbReference type="Gene3D" id="1.10.10.10">
    <property type="entry name" value="Winged helix-like DNA-binding domain superfamily/Winged helix DNA-binding domain"/>
    <property type="match status" value="1"/>
</dbReference>
<comment type="subcellular location">
    <subcellularLocation>
        <location evidence="12">Nucleus</location>
    </subcellularLocation>
</comment>
<dbReference type="PROSITE" id="PS50061">
    <property type="entry name" value="ETS_DOMAIN_3"/>
    <property type="match status" value="1"/>
</dbReference>
<dbReference type="InterPro" id="IPR036390">
    <property type="entry name" value="WH_DNA-bd_sf"/>
</dbReference>
<dbReference type="EMBL" id="JAAWVO010073700">
    <property type="protein sequence ID" value="MBN3325008.1"/>
    <property type="molecule type" value="Genomic_DNA"/>
</dbReference>
<dbReference type="GO" id="GO:0005634">
    <property type="term" value="C:nucleus"/>
    <property type="evidence" value="ECO:0007669"/>
    <property type="project" value="UniProtKB-SubCell"/>
</dbReference>
<comment type="caution">
    <text evidence="18">The sequence shown here is derived from an EMBL/GenBank/DDBJ whole genome shotgun (WGS) entry which is preliminary data.</text>
</comment>
<dbReference type="PRINTS" id="PR00454">
    <property type="entry name" value="ETSDOMAIN"/>
</dbReference>
<dbReference type="InterPro" id="IPR013783">
    <property type="entry name" value="Ig-like_fold"/>
</dbReference>
<feature type="coiled-coil region" evidence="13">
    <location>
        <begin position="692"/>
        <end position="719"/>
    </location>
</feature>
<evidence type="ECO:0000256" key="5">
    <source>
        <dbReference type="ARBA" id="ARBA00023179"/>
    </source>
</evidence>